<dbReference type="NCBIfam" id="NF004559">
    <property type="entry name" value="PRK05899.2-5"/>
    <property type="match status" value="1"/>
</dbReference>
<evidence type="ECO:0000256" key="2">
    <source>
        <dbReference type="ARBA" id="ARBA00001936"/>
    </source>
</evidence>
<evidence type="ECO:0000256" key="6">
    <source>
        <dbReference type="ARBA" id="ARBA00007131"/>
    </source>
</evidence>
<evidence type="ECO:0000256" key="12">
    <source>
        <dbReference type="ARBA" id="ARBA00022842"/>
    </source>
</evidence>
<name>A0A1B6CRA8_9HEMI</name>
<comment type="subunit">
    <text evidence="7">Homodimer.</text>
</comment>
<keyword evidence="13" id="KW-0786">Thiamine pyrophosphate</keyword>
<dbReference type="PANTHER" id="PTHR43195">
    <property type="entry name" value="TRANSKETOLASE"/>
    <property type="match status" value="1"/>
</dbReference>
<keyword evidence="11" id="KW-0106">Calcium</keyword>
<dbReference type="InterPro" id="IPR020826">
    <property type="entry name" value="Transketolase_BS"/>
</dbReference>
<dbReference type="InterPro" id="IPR005475">
    <property type="entry name" value="Transketolase-like_Pyr-bd"/>
</dbReference>
<evidence type="ECO:0000259" key="14">
    <source>
        <dbReference type="SMART" id="SM00861"/>
    </source>
</evidence>
<dbReference type="EC" id="2.2.1.1" evidence="8"/>
<evidence type="ECO:0000256" key="5">
    <source>
        <dbReference type="ARBA" id="ARBA00001964"/>
    </source>
</evidence>
<dbReference type="InterPro" id="IPR029061">
    <property type="entry name" value="THDP-binding"/>
</dbReference>
<accession>A0A1B6CRA8</accession>
<dbReference type="InterPro" id="IPR051424">
    <property type="entry name" value="Transketolase-like"/>
</dbReference>
<dbReference type="PANTHER" id="PTHR43195:SF1">
    <property type="entry name" value="FI06132P-RELATED"/>
    <property type="match status" value="1"/>
</dbReference>
<reference evidence="15" key="1">
    <citation type="submission" date="2015-12" db="EMBL/GenBank/DDBJ databases">
        <title>De novo transcriptome assembly of four potential Pierce s Disease insect vectors from Arizona vineyards.</title>
        <authorList>
            <person name="Tassone E.E."/>
        </authorList>
    </citation>
    <scope>NUCLEOTIDE SEQUENCE</scope>
</reference>
<comment type="cofactor">
    <cofactor evidence="3">
        <name>Co(2+)</name>
        <dbReference type="ChEBI" id="CHEBI:48828"/>
    </cofactor>
</comment>
<comment type="similarity">
    <text evidence="6">Belongs to the transketolase family.</text>
</comment>
<evidence type="ECO:0000256" key="4">
    <source>
        <dbReference type="ARBA" id="ARBA00001946"/>
    </source>
</evidence>
<comment type="cofactor">
    <cofactor evidence="2">
        <name>Mn(2+)</name>
        <dbReference type="ChEBI" id="CHEBI:29035"/>
    </cofactor>
</comment>
<keyword evidence="9" id="KW-0808">Transferase</keyword>
<dbReference type="Pfam" id="PF00456">
    <property type="entry name" value="Transketolase_N"/>
    <property type="match status" value="1"/>
</dbReference>
<dbReference type="GO" id="GO:0030976">
    <property type="term" value="F:thiamine pyrophosphate binding"/>
    <property type="evidence" value="ECO:0007669"/>
    <property type="project" value="TreeGrafter"/>
</dbReference>
<evidence type="ECO:0000313" key="15">
    <source>
        <dbReference type="EMBL" id="JAS15845.1"/>
    </source>
</evidence>
<dbReference type="SMART" id="SM00861">
    <property type="entry name" value="Transket_pyr"/>
    <property type="match status" value="1"/>
</dbReference>
<evidence type="ECO:0000256" key="13">
    <source>
        <dbReference type="ARBA" id="ARBA00023052"/>
    </source>
</evidence>
<evidence type="ECO:0000256" key="9">
    <source>
        <dbReference type="ARBA" id="ARBA00022679"/>
    </source>
</evidence>
<dbReference type="Gene3D" id="3.40.50.970">
    <property type="match status" value="2"/>
</dbReference>
<evidence type="ECO:0000256" key="3">
    <source>
        <dbReference type="ARBA" id="ARBA00001941"/>
    </source>
</evidence>
<keyword evidence="12" id="KW-0460">Magnesium</keyword>
<evidence type="ECO:0000256" key="10">
    <source>
        <dbReference type="ARBA" id="ARBA00022723"/>
    </source>
</evidence>
<dbReference type="FunFam" id="3.40.50.970:FF:000028">
    <property type="entry name" value="Transketolase isoform 1"/>
    <property type="match status" value="1"/>
</dbReference>
<comment type="cofactor">
    <cofactor evidence="5">
        <name>thiamine diphosphate</name>
        <dbReference type="ChEBI" id="CHEBI:58937"/>
    </cofactor>
</comment>
<comment type="cofactor">
    <cofactor evidence="4">
        <name>Mg(2+)</name>
        <dbReference type="ChEBI" id="CHEBI:18420"/>
    </cofactor>
</comment>
<dbReference type="GO" id="GO:0004802">
    <property type="term" value="F:transketolase activity"/>
    <property type="evidence" value="ECO:0007669"/>
    <property type="project" value="UniProtKB-EC"/>
</dbReference>
<dbReference type="CDD" id="cd07033">
    <property type="entry name" value="TPP_PYR_DXS_TK_like"/>
    <property type="match status" value="1"/>
</dbReference>
<dbReference type="Gene3D" id="3.40.50.920">
    <property type="match status" value="1"/>
</dbReference>
<protein>
    <recommendedName>
        <fullName evidence="8">transketolase</fullName>
        <ecNumber evidence="8">2.2.1.1</ecNumber>
    </recommendedName>
</protein>
<dbReference type="PROSITE" id="PS00802">
    <property type="entry name" value="TRANSKETOLASE_2"/>
    <property type="match status" value="1"/>
</dbReference>
<keyword evidence="10" id="KW-0479">Metal-binding</keyword>
<dbReference type="EMBL" id="GEDC01021453">
    <property type="protein sequence ID" value="JAS15845.1"/>
    <property type="molecule type" value="Transcribed_RNA"/>
</dbReference>
<gene>
    <name evidence="15" type="ORF">g.7097</name>
</gene>
<dbReference type="Pfam" id="PF02780">
    <property type="entry name" value="Transketolase_C"/>
    <property type="match status" value="1"/>
</dbReference>
<dbReference type="GO" id="GO:0046872">
    <property type="term" value="F:metal ion binding"/>
    <property type="evidence" value="ECO:0007669"/>
    <property type="project" value="UniProtKB-KW"/>
</dbReference>
<sequence>MTKYHKPEAKVVNELKDIAHKLRIDSIKATTSSKSGHPTSCASMAEIMSVLFFHTLRYKLSSPKDPSSDRFVLSKGHAAPILYAAWAEAGLFPISDLLNLRKVDSDLEGHPTPRLNFIDVGTGSLGQGLSVASGMAYVGKYFDKASYRVYCLVGDGESAEGSIWEGLHFASHYNLDNLCVIFDINRLGQSEPTSLQHNMEVYRKRLDAFGFNPIVVDGHDVEELAKAFHEASVTKGKPSAILAKTYKGKHFPNIEDAEEWHGKPLGDKASAVVTHLEGLIKNKGKIQLSPQNFTDDAPKIDITNVKLSTPPNYKLGETIATRLAYGTALAKIAENNPRVIGLDGDTKNSTYSDKIKKVSKERYIECFIAEQNLVGVAIGAACRDRVIAFVSTFATFFTRAFDQIRMGAISQTNVNFVGSHCGVSIGEDGPSQMALEDIAMFRSIPGSTVFYPSDAVSTERAVELAANTKGVCFIRTSRPNTAVIYKNDEPFKVGGAKVVRQSAKDVALVIGAGITLHEGLEAANKLQSEGISIRVLDPFTIKPIDAALVIANAKECGGRIITVEDHYPEGGLGEAVMSAVAEEKGIIVKKLAVTSLPRSGPPQVLVEMFGISSKSIVAAVKEIIKH</sequence>
<dbReference type="SUPFAM" id="SSF52518">
    <property type="entry name" value="Thiamin diphosphate-binding fold (THDP-binding)"/>
    <property type="match status" value="2"/>
</dbReference>
<dbReference type="GO" id="GO:0005737">
    <property type="term" value="C:cytoplasm"/>
    <property type="evidence" value="ECO:0007669"/>
    <property type="project" value="UniProtKB-ARBA"/>
</dbReference>
<dbReference type="InterPro" id="IPR033248">
    <property type="entry name" value="Transketolase_C"/>
</dbReference>
<feature type="domain" description="Transketolase-like pyrimidine-binding" evidence="14">
    <location>
        <begin position="319"/>
        <end position="483"/>
    </location>
</feature>
<dbReference type="SUPFAM" id="SSF52922">
    <property type="entry name" value="TK C-terminal domain-like"/>
    <property type="match status" value="1"/>
</dbReference>
<evidence type="ECO:0000256" key="1">
    <source>
        <dbReference type="ARBA" id="ARBA00001913"/>
    </source>
</evidence>
<proteinExistence type="inferred from homology"/>
<dbReference type="Pfam" id="PF02779">
    <property type="entry name" value="Transket_pyr"/>
    <property type="match status" value="1"/>
</dbReference>
<dbReference type="InterPro" id="IPR009014">
    <property type="entry name" value="Transketo_C/PFOR_II"/>
</dbReference>
<dbReference type="AlphaFoldDB" id="A0A1B6CRA8"/>
<evidence type="ECO:0000256" key="8">
    <source>
        <dbReference type="ARBA" id="ARBA00013152"/>
    </source>
</evidence>
<dbReference type="InterPro" id="IPR005474">
    <property type="entry name" value="Transketolase_N"/>
</dbReference>
<dbReference type="CDD" id="cd02012">
    <property type="entry name" value="TPP_TK"/>
    <property type="match status" value="1"/>
</dbReference>
<dbReference type="FunFam" id="3.40.50.970:FF:000033">
    <property type="entry name" value="Transketolase isoform 1"/>
    <property type="match status" value="1"/>
</dbReference>
<comment type="cofactor">
    <cofactor evidence="1">
        <name>Ca(2+)</name>
        <dbReference type="ChEBI" id="CHEBI:29108"/>
    </cofactor>
</comment>
<evidence type="ECO:0000256" key="11">
    <source>
        <dbReference type="ARBA" id="ARBA00022837"/>
    </source>
</evidence>
<evidence type="ECO:0000256" key="7">
    <source>
        <dbReference type="ARBA" id="ARBA00011738"/>
    </source>
</evidence>
<organism evidence="15">
    <name type="scientific">Clastoptera arizonana</name>
    <name type="common">Arizona spittle bug</name>
    <dbReference type="NCBI Taxonomy" id="38151"/>
    <lineage>
        <taxon>Eukaryota</taxon>
        <taxon>Metazoa</taxon>
        <taxon>Ecdysozoa</taxon>
        <taxon>Arthropoda</taxon>
        <taxon>Hexapoda</taxon>
        <taxon>Insecta</taxon>
        <taxon>Pterygota</taxon>
        <taxon>Neoptera</taxon>
        <taxon>Paraneoptera</taxon>
        <taxon>Hemiptera</taxon>
        <taxon>Auchenorrhyncha</taxon>
        <taxon>Cercopoidea</taxon>
        <taxon>Clastopteridae</taxon>
        <taxon>Clastoptera</taxon>
    </lineage>
</organism>